<keyword evidence="9 22" id="KW-0436">Ligase</keyword>
<keyword evidence="14" id="KW-0289">Folate biosynthesis</keyword>
<evidence type="ECO:0000256" key="17">
    <source>
        <dbReference type="ARBA" id="ARBA00032510"/>
    </source>
</evidence>
<accession>A0A7V8NRR2</accession>
<dbReference type="PIRSF" id="PIRSF001563">
    <property type="entry name" value="Folylpolyglu_synth"/>
    <property type="match status" value="1"/>
</dbReference>
<sequence>MNYDASVRYLLTLGRELAAPTQAATAKFDLENIAVLAERLGRPDRAYPTAHIAGTNGKGSTSAFLESILRHAGFRTGLYTSPHLERINERMRINGQEIGDESFARVFTRLQELVEELLARRKLRAHPTYFECITAMAFECFARESVAFGVVEVGLGGRLDATNIVSPAVTVITRIDFDHEDFLGHSLGEIAGEKAGILKPGVPAVVAAQRPQAREVILARANEVDCPVVETSQAFEARQEPLANGFFRALVRDISSGDVLEIAPSLPGHFQLENALNALAAARELTRRGFRISSSDIAEGIATTVWPGRLEKLQSNSDIYLDGAHNPGAAREVAQFLRQNFAGRKIWLIYGALRDKAVDEVAGHLFPYAAEVIFTEPRTSRAVSAARLAEIASHHAASFTVISSAEEALDQALAEAAPGDVIFVTGSLYLVGQLRHYWKQREQVAAR</sequence>
<dbReference type="GO" id="GO:0008841">
    <property type="term" value="F:dihydrofolate synthase activity"/>
    <property type="evidence" value="ECO:0007669"/>
    <property type="project" value="UniProtKB-EC"/>
</dbReference>
<evidence type="ECO:0000256" key="1">
    <source>
        <dbReference type="ARBA" id="ARBA00001946"/>
    </source>
</evidence>
<protein>
    <recommendedName>
        <fullName evidence="8">Dihydrofolate synthase/folylpolyglutamate synthase</fullName>
        <ecNumber evidence="6">6.3.2.12</ecNumber>
        <ecNumber evidence="7">6.3.2.17</ecNumber>
    </recommendedName>
    <alternativeName>
        <fullName evidence="17">Folylpoly-gamma-glutamate synthetase-dihydrofolate synthetase</fullName>
    </alternativeName>
    <alternativeName>
        <fullName evidence="15">Folylpolyglutamate synthetase</fullName>
    </alternativeName>
    <alternativeName>
        <fullName evidence="16">Tetrahydrofolylpolyglutamate synthase</fullName>
    </alternativeName>
</protein>
<dbReference type="GO" id="GO:0004326">
    <property type="term" value="F:tetrahydrofolylpolyglutamate synthase activity"/>
    <property type="evidence" value="ECO:0007669"/>
    <property type="project" value="UniProtKB-EC"/>
</dbReference>
<dbReference type="Proteomes" id="UP000567293">
    <property type="component" value="Unassembled WGS sequence"/>
</dbReference>
<dbReference type="GO" id="GO:0046656">
    <property type="term" value="P:folic acid biosynthetic process"/>
    <property type="evidence" value="ECO:0007669"/>
    <property type="project" value="UniProtKB-KW"/>
</dbReference>
<evidence type="ECO:0000256" key="3">
    <source>
        <dbReference type="ARBA" id="ARBA00004799"/>
    </source>
</evidence>
<dbReference type="PANTHER" id="PTHR11136">
    <property type="entry name" value="FOLYLPOLYGLUTAMATE SYNTHASE-RELATED"/>
    <property type="match status" value="1"/>
</dbReference>
<evidence type="ECO:0000256" key="22">
    <source>
        <dbReference type="PIRNR" id="PIRNR001563"/>
    </source>
</evidence>
<dbReference type="PROSITE" id="PS01012">
    <property type="entry name" value="FOLYLPOLYGLU_SYNT_2"/>
    <property type="match status" value="1"/>
</dbReference>
<comment type="catalytic activity">
    <reaction evidence="18">
        <text>(6S)-5,6,7,8-tetrahydrofolyl-(gamma-L-Glu)(n) + L-glutamate + ATP = (6S)-5,6,7,8-tetrahydrofolyl-(gamma-L-Glu)(n+1) + ADP + phosphate + H(+)</text>
        <dbReference type="Rhea" id="RHEA:10580"/>
        <dbReference type="Rhea" id="RHEA-COMP:14738"/>
        <dbReference type="Rhea" id="RHEA-COMP:14740"/>
        <dbReference type="ChEBI" id="CHEBI:15378"/>
        <dbReference type="ChEBI" id="CHEBI:29985"/>
        <dbReference type="ChEBI" id="CHEBI:30616"/>
        <dbReference type="ChEBI" id="CHEBI:43474"/>
        <dbReference type="ChEBI" id="CHEBI:141005"/>
        <dbReference type="ChEBI" id="CHEBI:456216"/>
        <dbReference type="EC" id="6.3.2.17"/>
    </reaction>
</comment>
<keyword evidence="26" id="KW-1185">Reference proteome</keyword>
<reference evidence="25" key="1">
    <citation type="submission" date="2020-06" db="EMBL/GenBank/DDBJ databases">
        <title>Legume-microbial interactions unlock mineral nutrients during tropical forest succession.</title>
        <authorList>
            <person name="Epihov D.Z."/>
        </authorList>
    </citation>
    <scope>NUCLEOTIDE SEQUENCE [LARGE SCALE GENOMIC DNA]</scope>
    <source>
        <strain evidence="25">Pan2503</strain>
    </source>
</reference>
<comment type="catalytic activity">
    <reaction evidence="21">
        <text>7,8-dihydropteroate + L-glutamate + ATP = 7,8-dihydrofolate + ADP + phosphate + H(+)</text>
        <dbReference type="Rhea" id="RHEA:23584"/>
        <dbReference type="ChEBI" id="CHEBI:15378"/>
        <dbReference type="ChEBI" id="CHEBI:17839"/>
        <dbReference type="ChEBI" id="CHEBI:29985"/>
        <dbReference type="ChEBI" id="CHEBI:30616"/>
        <dbReference type="ChEBI" id="CHEBI:43474"/>
        <dbReference type="ChEBI" id="CHEBI:57451"/>
        <dbReference type="ChEBI" id="CHEBI:456216"/>
        <dbReference type="EC" id="6.3.2.12"/>
    </reaction>
</comment>
<evidence type="ECO:0000256" key="10">
    <source>
        <dbReference type="ARBA" id="ARBA00022723"/>
    </source>
</evidence>
<dbReference type="InterPro" id="IPR013221">
    <property type="entry name" value="Mur_ligase_cen"/>
</dbReference>
<dbReference type="EC" id="6.3.2.17" evidence="7"/>
<dbReference type="NCBIfam" id="TIGR01499">
    <property type="entry name" value="folC"/>
    <property type="match status" value="1"/>
</dbReference>
<comment type="caution">
    <text evidence="25">The sequence shown here is derived from an EMBL/GenBank/DDBJ whole genome shotgun (WGS) entry which is preliminary data.</text>
</comment>
<dbReference type="FunFam" id="3.40.1190.10:FF:000011">
    <property type="entry name" value="Folylpolyglutamate synthase/dihydrofolate synthase"/>
    <property type="match status" value="1"/>
</dbReference>
<evidence type="ECO:0000256" key="14">
    <source>
        <dbReference type="ARBA" id="ARBA00022909"/>
    </source>
</evidence>
<evidence type="ECO:0000256" key="7">
    <source>
        <dbReference type="ARBA" id="ARBA00013025"/>
    </source>
</evidence>
<evidence type="ECO:0000256" key="20">
    <source>
        <dbReference type="ARBA" id="ARBA00049035"/>
    </source>
</evidence>
<dbReference type="Pfam" id="PF08245">
    <property type="entry name" value="Mur_ligase_M"/>
    <property type="match status" value="1"/>
</dbReference>
<dbReference type="PANTHER" id="PTHR11136:SF0">
    <property type="entry name" value="DIHYDROFOLATE SYNTHETASE-RELATED"/>
    <property type="match status" value="1"/>
</dbReference>
<evidence type="ECO:0000256" key="16">
    <source>
        <dbReference type="ARBA" id="ARBA00030592"/>
    </source>
</evidence>
<dbReference type="InterPro" id="IPR004101">
    <property type="entry name" value="Mur_ligase_C"/>
</dbReference>
<keyword evidence="11 22" id="KW-0547">Nucleotide-binding</keyword>
<dbReference type="GO" id="GO:0005737">
    <property type="term" value="C:cytoplasm"/>
    <property type="evidence" value="ECO:0007669"/>
    <property type="project" value="TreeGrafter"/>
</dbReference>
<dbReference type="AlphaFoldDB" id="A0A7V8NRR2"/>
<evidence type="ECO:0000256" key="12">
    <source>
        <dbReference type="ARBA" id="ARBA00022840"/>
    </source>
</evidence>
<evidence type="ECO:0000256" key="15">
    <source>
        <dbReference type="ARBA" id="ARBA00030048"/>
    </source>
</evidence>
<proteinExistence type="inferred from homology"/>
<evidence type="ECO:0000256" key="6">
    <source>
        <dbReference type="ARBA" id="ARBA00013023"/>
    </source>
</evidence>
<feature type="domain" description="Mur ligase C-terminal" evidence="23">
    <location>
        <begin position="308"/>
        <end position="427"/>
    </location>
</feature>
<dbReference type="SUPFAM" id="SSF53244">
    <property type="entry name" value="MurD-like peptide ligases, peptide-binding domain"/>
    <property type="match status" value="1"/>
</dbReference>
<dbReference type="EMBL" id="JACDQQ010001387">
    <property type="protein sequence ID" value="MBA0086181.1"/>
    <property type="molecule type" value="Genomic_DNA"/>
</dbReference>
<dbReference type="Gene3D" id="3.40.1190.10">
    <property type="entry name" value="Mur-like, catalytic domain"/>
    <property type="match status" value="1"/>
</dbReference>
<comment type="function">
    <text evidence="2">Functions in two distinct reactions of the de novo folate biosynthetic pathway. Catalyzes the addition of a glutamate residue to dihydropteroate (7,8-dihydropteroate or H2Pte) to form dihydrofolate (7,8-dihydrofolate monoglutamate or H2Pte-Glu). Also catalyzes successive additions of L-glutamate to tetrahydrofolate or 10-formyltetrahydrofolate or 5,10-methylenetetrahydrofolate, leading to folylpolyglutamate derivatives.</text>
</comment>
<evidence type="ECO:0000259" key="23">
    <source>
        <dbReference type="Pfam" id="PF02875"/>
    </source>
</evidence>
<dbReference type="InterPro" id="IPR018109">
    <property type="entry name" value="Folylpolyglutamate_synth_CS"/>
</dbReference>
<dbReference type="SUPFAM" id="SSF53623">
    <property type="entry name" value="MurD-like peptide ligases, catalytic domain"/>
    <property type="match status" value="1"/>
</dbReference>
<comment type="catalytic activity">
    <reaction evidence="19">
        <text>10-formyltetrahydrofolyl-(gamma-L-Glu)(n) + L-glutamate + ATP = 10-formyltetrahydrofolyl-(gamma-L-Glu)(n+1) + ADP + phosphate + H(+)</text>
        <dbReference type="Rhea" id="RHEA:51904"/>
        <dbReference type="Rhea" id="RHEA-COMP:13088"/>
        <dbReference type="Rhea" id="RHEA-COMP:14300"/>
        <dbReference type="ChEBI" id="CHEBI:15378"/>
        <dbReference type="ChEBI" id="CHEBI:29985"/>
        <dbReference type="ChEBI" id="CHEBI:30616"/>
        <dbReference type="ChEBI" id="CHEBI:43474"/>
        <dbReference type="ChEBI" id="CHEBI:134413"/>
        <dbReference type="ChEBI" id="CHEBI:456216"/>
        <dbReference type="EC" id="6.3.2.17"/>
    </reaction>
</comment>
<dbReference type="Gene3D" id="3.90.190.20">
    <property type="entry name" value="Mur ligase, C-terminal domain"/>
    <property type="match status" value="1"/>
</dbReference>
<keyword evidence="13" id="KW-0460">Magnesium</keyword>
<comment type="pathway">
    <text evidence="3">Cofactor biosynthesis; tetrahydrofolate biosynthesis; 7,8-dihydrofolate from 2-amino-4-hydroxy-6-hydroxymethyl-7,8-dihydropteridine diphosphate and 4-aminobenzoate: step 2/2.</text>
</comment>
<evidence type="ECO:0000256" key="8">
    <source>
        <dbReference type="ARBA" id="ARBA00019357"/>
    </source>
</evidence>
<dbReference type="InterPro" id="IPR036615">
    <property type="entry name" value="Mur_ligase_C_dom_sf"/>
</dbReference>
<evidence type="ECO:0000313" key="25">
    <source>
        <dbReference type="EMBL" id="MBA0086181.1"/>
    </source>
</evidence>
<name>A0A7V8NRR2_9BACT</name>
<dbReference type="EC" id="6.3.2.12" evidence="6"/>
<evidence type="ECO:0000256" key="11">
    <source>
        <dbReference type="ARBA" id="ARBA00022741"/>
    </source>
</evidence>
<evidence type="ECO:0000259" key="24">
    <source>
        <dbReference type="Pfam" id="PF08245"/>
    </source>
</evidence>
<keyword evidence="12 22" id="KW-0067">ATP-binding</keyword>
<dbReference type="Pfam" id="PF02875">
    <property type="entry name" value="Mur_ligase_C"/>
    <property type="match status" value="1"/>
</dbReference>
<dbReference type="InterPro" id="IPR036565">
    <property type="entry name" value="Mur-like_cat_sf"/>
</dbReference>
<evidence type="ECO:0000256" key="9">
    <source>
        <dbReference type="ARBA" id="ARBA00022598"/>
    </source>
</evidence>
<keyword evidence="10" id="KW-0479">Metal-binding</keyword>
<organism evidence="25 26">
    <name type="scientific">Candidatus Acidiferrum panamense</name>
    <dbReference type="NCBI Taxonomy" id="2741543"/>
    <lineage>
        <taxon>Bacteria</taxon>
        <taxon>Pseudomonadati</taxon>
        <taxon>Acidobacteriota</taxon>
        <taxon>Terriglobia</taxon>
        <taxon>Candidatus Acidiferrales</taxon>
        <taxon>Candidatus Acidiferrum</taxon>
    </lineage>
</organism>
<feature type="domain" description="Mur ligase central" evidence="24">
    <location>
        <begin position="52"/>
        <end position="282"/>
    </location>
</feature>
<dbReference type="InterPro" id="IPR001645">
    <property type="entry name" value="Folylpolyglutamate_synth"/>
</dbReference>
<comment type="similarity">
    <text evidence="5 22">Belongs to the folylpolyglutamate synthase family.</text>
</comment>
<evidence type="ECO:0000256" key="4">
    <source>
        <dbReference type="ARBA" id="ARBA00005150"/>
    </source>
</evidence>
<comment type="pathway">
    <text evidence="4">Cofactor biosynthesis; tetrahydrofolylpolyglutamate biosynthesis.</text>
</comment>
<dbReference type="GO" id="GO:0005524">
    <property type="term" value="F:ATP binding"/>
    <property type="evidence" value="ECO:0007669"/>
    <property type="project" value="UniProtKB-KW"/>
</dbReference>
<evidence type="ECO:0000256" key="13">
    <source>
        <dbReference type="ARBA" id="ARBA00022842"/>
    </source>
</evidence>
<evidence type="ECO:0000256" key="2">
    <source>
        <dbReference type="ARBA" id="ARBA00002714"/>
    </source>
</evidence>
<evidence type="ECO:0000313" key="26">
    <source>
        <dbReference type="Proteomes" id="UP000567293"/>
    </source>
</evidence>
<evidence type="ECO:0000256" key="18">
    <source>
        <dbReference type="ARBA" id="ARBA00047493"/>
    </source>
</evidence>
<comment type="catalytic activity">
    <reaction evidence="20">
        <text>(6R)-5,10-methylenetetrahydrofolyl-(gamma-L-Glu)(n) + L-glutamate + ATP = (6R)-5,10-methylenetetrahydrofolyl-(gamma-L-Glu)(n+1) + ADP + phosphate + H(+)</text>
        <dbReference type="Rhea" id="RHEA:51912"/>
        <dbReference type="Rhea" id="RHEA-COMP:13257"/>
        <dbReference type="Rhea" id="RHEA-COMP:13258"/>
        <dbReference type="ChEBI" id="CHEBI:15378"/>
        <dbReference type="ChEBI" id="CHEBI:29985"/>
        <dbReference type="ChEBI" id="CHEBI:30616"/>
        <dbReference type="ChEBI" id="CHEBI:43474"/>
        <dbReference type="ChEBI" id="CHEBI:136572"/>
        <dbReference type="ChEBI" id="CHEBI:456216"/>
        <dbReference type="EC" id="6.3.2.17"/>
    </reaction>
</comment>
<evidence type="ECO:0000256" key="21">
    <source>
        <dbReference type="ARBA" id="ARBA00049161"/>
    </source>
</evidence>
<gene>
    <name evidence="25" type="ORF">HRJ53_14435</name>
</gene>
<evidence type="ECO:0000256" key="19">
    <source>
        <dbReference type="ARBA" id="ARBA00047808"/>
    </source>
</evidence>
<comment type="cofactor">
    <cofactor evidence="1">
        <name>Mg(2+)</name>
        <dbReference type="ChEBI" id="CHEBI:18420"/>
    </cofactor>
</comment>
<dbReference type="GO" id="GO:0046872">
    <property type="term" value="F:metal ion binding"/>
    <property type="evidence" value="ECO:0007669"/>
    <property type="project" value="UniProtKB-KW"/>
</dbReference>
<evidence type="ECO:0000256" key="5">
    <source>
        <dbReference type="ARBA" id="ARBA00008276"/>
    </source>
</evidence>